<protein>
    <recommendedName>
        <fullName evidence="4">SprB-like repeat protein</fullName>
    </recommendedName>
</protein>
<dbReference type="Proteomes" id="UP001497416">
    <property type="component" value="Unassembled WGS sequence"/>
</dbReference>
<dbReference type="EMBL" id="CAXIXY010000003">
    <property type="protein sequence ID" value="CAL2077192.1"/>
    <property type="molecule type" value="Genomic_DNA"/>
</dbReference>
<evidence type="ECO:0000256" key="1">
    <source>
        <dbReference type="SAM" id="SignalP"/>
    </source>
</evidence>
<name>A0ABM9NSE8_9FLAO</name>
<evidence type="ECO:0000313" key="3">
    <source>
        <dbReference type="Proteomes" id="UP001497416"/>
    </source>
</evidence>
<dbReference type="RefSeq" id="WP_348710087.1">
    <property type="nucleotide sequence ID" value="NZ_CAXIXY010000003.1"/>
</dbReference>
<evidence type="ECO:0008006" key="4">
    <source>
        <dbReference type="Google" id="ProtNLM"/>
    </source>
</evidence>
<accession>A0ABM9NSE8</accession>
<feature type="chain" id="PRO_5047477766" description="SprB-like repeat protein" evidence="1">
    <location>
        <begin position="23"/>
        <end position="307"/>
    </location>
</feature>
<comment type="caution">
    <text evidence="2">The sequence shown here is derived from an EMBL/GenBank/DDBJ whole genome shotgun (WGS) entry which is preliminary data.</text>
</comment>
<evidence type="ECO:0000313" key="2">
    <source>
        <dbReference type="EMBL" id="CAL2077192.1"/>
    </source>
</evidence>
<feature type="signal peptide" evidence="1">
    <location>
        <begin position="1"/>
        <end position="22"/>
    </location>
</feature>
<organism evidence="2 3">
    <name type="scientific">Tenacibaculum platacis</name>
    <dbReference type="NCBI Taxonomy" id="3137852"/>
    <lineage>
        <taxon>Bacteria</taxon>
        <taxon>Pseudomonadati</taxon>
        <taxon>Bacteroidota</taxon>
        <taxon>Flavobacteriia</taxon>
        <taxon>Flavobacteriales</taxon>
        <taxon>Flavobacteriaceae</taxon>
        <taxon>Tenacibaculum</taxon>
    </lineage>
</organism>
<keyword evidence="1" id="KW-0732">Signal</keyword>
<proteinExistence type="predicted"/>
<keyword evidence="3" id="KW-1185">Reference proteome</keyword>
<sequence length="307" mass="31909">MKKVISLSLALFVSLCIISCGGSDSDPVGDGISDPTEVANLMNSALQLPPGTFTVDPNQVEIDDSITITSNNNATIPIAGGQSMTNNISFNAPNGNVNAVGMRFGTSGPIYFVPINTQGSTSGTGSFNFAMLATICNDLSKICHDIKCYEFASTSGGQISRANIRDVAMMCGNCDEPSCQGLVDPSDCGLSGQDGSPRFNLTWNGNSDLDLYVTDPTGTTISFTNTTSSSGGSLDVDCTGNCSGGNSENITWPNGGPSGTYTVWVNNYSGGTTSFNIVVRDNGNNVTNFSGSVGSGQDSTKWTYNKN</sequence>
<reference evidence="2 3" key="1">
    <citation type="submission" date="2024-05" db="EMBL/GenBank/DDBJ databases">
        <authorList>
            <person name="Duchaud E."/>
        </authorList>
    </citation>
    <scope>NUCLEOTIDE SEQUENCE [LARGE SCALE GENOMIC DNA]</scope>
    <source>
        <strain evidence="2">Ena-SAMPLE-TAB-13-05-2024-13:56:06:370-140302</strain>
    </source>
</reference>
<dbReference type="Gene3D" id="2.60.120.380">
    <property type="match status" value="1"/>
</dbReference>
<gene>
    <name evidence="2" type="ORF">T190607A01A_10490</name>
</gene>